<dbReference type="Pfam" id="PF18960">
    <property type="entry name" value="DUF5702"/>
    <property type="match status" value="1"/>
</dbReference>
<comment type="caution">
    <text evidence="3">The sequence shown here is derived from an EMBL/GenBank/DDBJ whole genome shotgun (WGS) entry which is preliminary data.</text>
</comment>
<evidence type="ECO:0000256" key="2">
    <source>
        <dbReference type="SAM" id="Phobius"/>
    </source>
</evidence>
<sequence length="576" mass="62191">MLRRDEGQITVFLALVFLVMLGVSLCVLEGMYSFMTSSLAEDAVKGAGNYVLANYDRPLFDRYHLFFLDPRERFVMEEDGKEYLDGYVGQRSFFRFSPESLTVTEERTAVEEDGLYVKHQIREWMKYREIARAGESLKELFSTADETRKGSALARTDMDQAQGAIEKEKQESGSGADSAGGSSSQSGSGSGADSAGGSGSQSGSGSGADSADSSGSHSGSASGTGGSDGAAAGDTGGLPADTGNPDNPEETSAGESGLQWKEIKEMLDMITQSGILLYVTDDVGALSNQELSVEGLPSESRSADRDAADFFSGALSFLDVSEWKELLSGLQVEKWDSSALVDEFYLLAYAEENFASYVRSPARESALQYETEYLIAGKASDRENLKAVANRILGLRFLANYVYLSGSSEWKAASGSAAAALTGLLGFPQAKKAVEVLLTAAVSFGESMLDVHALFAGEKVPIMKDASTWNLTLQNAAVLLKNKGPVKQGKRNAGYEDYLKLLLAARMKRELLLFRMMDLMQANVALEEPGFLMEECLFAFRWEAEISCAGWFRIFPGVGRGGSGGFTIEVERMNSY</sequence>
<keyword evidence="2" id="KW-1133">Transmembrane helix</keyword>
<feature type="compositionally biased region" description="Low complexity" evidence="1">
    <location>
        <begin position="172"/>
        <end position="187"/>
    </location>
</feature>
<dbReference type="Proteomes" id="UP000886805">
    <property type="component" value="Unassembled WGS sequence"/>
</dbReference>
<keyword evidence="2" id="KW-0812">Transmembrane</keyword>
<evidence type="ECO:0000313" key="3">
    <source>
        <dbReference type="EMBL" id="HIX71408.1"/>
    </source>
</evidence>
<proteinExistence type="predicted"/>
<keyword evidence="2" id="KW-0472">Membrane</keyword>
<reference evidence="3" key="1">
    <citation type="journal article" date="2021" name="PeerJ">
        <title>Extensive microbial diversity within the chicken gut microbiome revealed by metagenomics and culture.</title>
        <authorList>
            <person name="Gilroy R."/>
            <person name="Ravi A."/>
            <person name="Getino M."/>
            <person name="Pursley I."/>
            <person name="Horton D.L."/>
            <person name="Alikhan N.F."/>
            <person name="Baker D."/>
            <person name="Gharbi K."/>
            <person name="Hall N."/>
            <person name="Watson M."/>
            <person name="Adriaenssens E.M."/>
            <person name="Foster-Nyarko E."/>
            <person name="Jarju S."/>
            <person name="Secka A."/>
            <person name="Antonio M."/>
            <person name="Oren A."/>
            <person name="Chaudhuri R.R."/>
            <person name="La Ragione R."/>
            <person name="Hildebrand F."/>
            <person name="Pallen M.J."/>
        </authorList>
    </citation>
    <scope>NUCLEOTIDE SEQUENCE</scope>
    <source>
        <strain evidence="3">ChiSxjej3B15-1167</strain>
    </source>
</reference>
<evidence type="ECO:0000256" key="1">
    <source>
        <dbReference type="SAM" id="MobiDB-lite"/>
    </source>
</evidence>
<feature type="transmembrane region" description="Helical" evidence="2">
    <location>
        <begin position="12"/>
        <end position="35"/>
    </location>
</feature>
<dbReference type="AlphaFoldDB" id="A0A9D1X1V2"/>
<feature type="region of interest" description="Disordered" evidence="1">
    <location>
        <begin position="163"/>
        <end position="256"/>
    </location>
</feature>
<accession>A0A9D1X1V2</accession>
<evidence type="ECO:0000313" key="4">
    <source>
        <dbReference type="Proteomes" id="UP000886805"/>
    </source>
</evidence>
<dbReference type="EMBL" id="DXEQ01000005">
    <property type="protein sequence ID" value="HIX71408.1"/>
    <property type="molecule type" value="Genomic_DNA"/>
</dbReference>
<feature type="compositionally biased region" description="Low complexity" evidence="1">
    <location>
        <begin position="207"/>
        <end position="221"/>
    </location>
</feature>
<protein>
    <submittedName>
        <fullName evidence="3">Uncharacterized protein</fullName>
    </submittedName>
</protein>
<reference evidence="3" key="2">
    <citation type="submission" date="2021-04" db="EMBL/GenBank/DDBJ databases">
        <authorList>
            <person name="Gilroy R."/>
        </authorList>
    </citation>
    <scope>NUCLEOTIDE SEQUENCE</scope>
    <source>
        <strain evidence="3">ChiSxjej3B15-1167</strain>
    </source>
</reference>
<dbReference type="InterPro" id="IPR043756">
    <property type="entry name" value="DUF5702"/>
</dbReference>
<gene>
    <name evidence="3" type="ORF">H9849_00150</name>
</gene>
<name>A0A9D1X1V2_9FIRM</name>
<feature type="compositionally biased region" description="Gly residues" evidence="1">
    <location>
        <begin position="188"/>
        <end position="206"/>
    </location>
</feature>
<organism evidence="3 4">
    <name type="scientific">Candidatus Anaerobutyricum stercoripullorum</name>
    <dbReference type="NCBI Taxonomy" id="2838456"/>
    <lineage>
        <taxon>Bacteria</taxon>
        <taxon>Bacillati</taxon>
        <taxon>Bacillota</taxon>
        <taxon>Clostridia</taxon>
        <taxon>Lachnospirales</taxon>
        <taxon>Lachnospiraceae</taxon>
        <taxon>Anaerobutyricum</taxon>
    </lineage>
</organism>